<gene>
    <name evidence="2" type="ORF">CEO22_466</name>
</gene>
<comment type="caution">
    <text evidence="2">The sequence shown here is derived from an EMBL/GenBank/DDBJ whole genome shotgun (WGS) entry which is preliminary data.</text>
</comment>
<protein>
    <submittedName>
        <fullName evidence="2">Uncharacterized protein</fullName>
    </submittedName>
</protein>
<feature type="transmembrane region" description="Helical" evidence="1">
    <location>
        <begin position="38"/>
        <end position="58"/>
    </location>
</feature>
<sequence length="131" mass="14645">MTHKLWLLTTIATALLSLTGLLTVIYNSSPSQPGALTWFYLCSFLVAVSLLTLVGYLIRLYRSNFELVYISFRISVRQALIAGAGLCLILYLQALRVLSIPDLIAIVIAAGLFELFFHSRKFKQYPLGSEQ</sequence>
<accession>A0A554JAX3</accession>
<proteinExistence type="predicted"/>
<dbReference type="AlphaFoldDB" id="A0A554JAX3"/>
<keyword evidence="1" id="KW-0472">Membrane</keyword>
<dbReference type="Proteomes" id="UP000316253">
    <property type="component" value="Unassembled WGS sequence"/>
</dbReference>
<feature type="transmembrane region" description="Helical" evidence="1">
    <location>
        <begin position="5"/>
        <end position="26"/>
    </location>
</feature>
<dbReference type="EMBL" id="VMFD01000041">
    <property type="protein sequence ID" value="TSC65474.1"/>
    <property type="molecule type" value="Genomic_DNA"/>
</dbReference>
<reference evidence="2 3" key="1">
    <citation type="submission" date="2017-08" db="EMBL/GenBank/DDBJ databases">
        <title>Mechanisms for carbon and nitrogen cycling indicate functional differentiation within the Candidate Phyla Radiation.</title>
        <authorList>
            <person name="Danczak R.E."/>
            <person name="Johnston M.D."/>
            <person name="Kenah C."/>
            <person name="Slattery M."/>
            <person name="Wrighton K.C."/>
            <person name="Wilkins M.J."/>
        </authorList>
    </citation>
    <scope>NUCLEOTIDE SEQUENCE [LARGE SCALE GENOMIC DNA]</scope>
    <source>
        <strain evidence="2">Gr01-1014_85</strain>
    </source>
</reference>
<evidence type="ECO:0000256" key="1">
    <source>
        <dbReference type="SAM" id="Phobius"/>
    </source>
</evidence>
<organism evidence="2 3">
    <name type="scientific">Candidatus Berkelbacteria bacterium Gr01-1014_85</name>
    <dbReference type="NCBI Taxonomy" id="2017150"/>
    <lineage>
        <taxon>Bacteria</taxon>
        <taxon>Candidatus Berkelbacteria</taxon>
    </lineage>
</organism>
<feature type="transmembrane region" description="Helical" evidence="1">
    <location>
        <begin position="70"/>
        <end position="92"/>
    </location>
</feature>
<feature type="transmembrane region" description="Helical" evidence="1">
    <location>
        <begin position="98"/>
        <end position="117"/>
    </location>
</feature>
<keyword evidence="1" id="KW-1133">Transmembrane helix</keyword>
<name>A0A554JAX3_9BACT</name>
<evidence type="ECO:0000313" key="2">
    <source>
        <dbReference type="EMBL" id="TSC65474.1"/>
    </source>
</evidence>
<keyword evidence="1" id="KW-0812">Transmembrane</keyword>
<evidence type="ECO:0000313" key="3">
    <source>
        <dbReference type="Proteomes" id="UP000316253"/>
    </source>
</evidence>